<keyword evidence="3" id="KW-1185">Reference proteome</keyword>
<dbReference type="InterPro" id="IPR050834">
    <property type="entry name" value="Glycosyltransf_2"/>
</dbReference>
<dbReference type="Proteomes" id="UP000655523">
    <property type="component" value="Unassembled WGS sequence"/>
</dbReference>
<dbReference type="PANTHER" id="PTHR43685">
    <property type="entry name" value="GLYCOSYLTRANSFERASE"/>
    <property type="match status" value="1"/>
</dbReference>
<proteinExistence type="predicted"/>
<dbReference type="SUPFAM" id="SSF53448">
    <property type="entry name" value="Nucleotide-diphospho-sugar transferases"/>
    <property type="match status" value="1"/>
</dbReference>
<evidence type="ECO:0000313" key="2">
    <source>
        <dbReference type="EMBL" id="NPT57871.1"/>
    </source>
</evidence>
<sequence>MAPGTTAMRADLRLIEGAPSTGAPQSTETPAASLNANACEQVAIIIPTKNRRVLLERALASVFGQTYTNIAAIVVNDGSTDDTRQFLDALAAREPRLTVFHTEKSMGAPSARNLAIRLANAQYVTGLDDDDEFLPDRIALLVAKWESLGDAAQSISCLFTESVMTDGVNATVTVDRKDSVSYADLFTHNFIGNQIFCPLERILKIGGYDKDLPAWQDLEMFMRLVQSHGAALREKDATYVCYVDPRRDRISANTHSLRRAFDLISSKHLDVPKHLHHRLYMQIFSPFYGTRPTFEDWLRLFKWRASPALFLRILRASIRHSALSVLSAIRA</sequence>
<dbReference type="CDD" id="cd00761">
    <property type="entry name" value="Glyco_tranf_GTA_type"/>
    <property type="match status" value="1"/>
</dbReference>
<dbReference type="Pfam" id="PF00535">
    <property type="entry name" value="Glycos_transf_2"/>
    <property type="match status" value="1"/>
</dbReference>
<dbReference type="EMBL" id="WOEZ01000140">
    <property type="protein sequence ID" value="NPT57871.1"/>
    <property type="molecule type" value="Genomic_DNA"/>
</dbReference>
<organism evidence="2 3">
    <name type="scientific">Paraburkholderia elongata</name>
    <dbReference type="NCBI Taxonomy" id="2675747"/>
    <lineage>
        <taxon>Bacteria</taxon>
        <taxon>Pseudomonadati</taxon>
        <taxon>Pseudomonadota</taxon>
        <taxon>Betaproteobacteria</taxon>
        <taxon>Burkholderiales</taxon>
        <taxon>Burkholderiaceae</taxon>
        <taxon>Paraburkholderia</taxon>
    </lineage>
</organism>
<reference evidence="2 3" key="1">
    <citation type="submission" date="2019-11" db="EMBL/GenBank/DDBJ databases">
        <title>Metabolism of dissolved organic matter in forest soils.</title>
        <authorList>
            <person name="Cyle K.T."/>
            <person name="Wilhelm R.C."/>
            <person name="Martinez C.E."/>
        </authorList>
    </citation>
    <scope>NUCLEOTIDE SEQUENCE [LARGE SCALE GENOMIC DNA]</scope>
    <source>
        <strain evidence="2 3">5N</strain>
    </source>
</reference>
<name>A0A972NRQ8_9BURK</name>
<dbReference type="AlphaFoldDB" id="A0A972NRQ8"/>
<accession>A0A972NRQ8</accession>
<evidence type="ECO:0000259" key="1">
    <source>
        <dbReference type="Pfam" id="PF00535"/>
    </source>
</evidence>
<evidence type="ECO:0000313" key="3">
    <source>
        <dbReference type="Proteomes" id="UP000655523"/>
    </source>
</evidence>
<gene>
    <name evidence="2" type="ORF">GNZ13_25710</name>
</gene>
<dbReference type="Gene3D" id="3.90.550.10">
    <property type="entry name" value="Spore Coat Polysaccharide Biosynthesis Protein SpsA, Chain A"/>
    <property type="match status" value="1"/>
</dbReference>
<comment type="caution">
    <text evidence="2">The sequence shown here is derived from an EMBL/GenBank/DDBJ whole genome shotgun (WGS) entry which is preliminary data.</text>
</comment>
<feature type="domain" description="Glycosyltransferase 2-like" evidence="1">
    <location>
        <begin position="44"/>
        <end position="150"/>
    </location>
</feature>
<protein>
    <submittedName>
        <fullName evidence="2">Glycosyltransferase</fullName>
    </submittedName>
</protein>
<dbReference type="InterPro" id="IPR001173">
    <property type="entry name" value="Glyco_trans_2-like"/>
</dbReference>
<dbReference type="InterPro" id="IPR029044">
    <property type="entry name" value="Nucleotide-diphossugar_trans"/>
</dbReference>
<dbReference type="PANTHER" id="PTHR43685:SF2">
    <property type="entry name" value="GLYCOSYLTRANSFERASE 2-LIKE DOMAIN-CONTAINING PROTEIN"/>
    <property type="match status" value="1"/>
</dbReference>